<keyword evidence="1" id="KW-0812">Transmembrane</keyword>
<proteinExistence type="predicted"/>
<feature type="transmembrane region" description="Helical" evidence="1">
    <location>
        <begin position="12"/>
        <end position="35"/>
    </location>
</feature>
<keyword evidence="3" id="KW-1185">Reference proteome</keyword>
<organism evidence="2 3">
    <name type="scientific">Datura stramonium</name>
    <name type="common">Jimsonweed</name>
    <name type="synonym">Common thornapple</name>
    <dbReference type="NCBI Taxonomy" id="4076"/>
    <lineage>
        <taxon>Eukaryota</taxon>
        <taxon>Viridiplantae</taxon>
        <taxon>Streptophyta</taxon>
        <taxon>Embryophyta</taxon>
        <taxon>Tracheophyta</taxon>
        <taxon>Spermatophyta</taxon>
        <taxon>Magnoliopsida</taxon>
        <taxon>eudicotyledons</taxon>
        <taxon>Gunneridae</taxon>
        <taxon>Pentapetalae</taxon>
        <taxon>asterids</taxon>
        <taxon>lamiids</taxon>
        <taxon>Solanales</taxon>
        <taxon>Solanaceae</taxon>
        <taxon>Solanoideae</taxon>
        <taxon>Datureae</taxon>
        <taxon>Datura</taxon>
    </lineage>
</organism>
<evidence type="ECO:0000313" key="2">
    <source>
        <dbReference type="EMBL" id="MCE3216705.1"/>
    </source>
</evidence>
<accession>A0ABS8WXH5</accession>
<protein>
    <submittedName>
        <fullName evidence="2">Uncharacterized protein</fullName>
    </submittedName>
</protein>
<comment type="caution">
    <text evidence="2">The sequence shown here is derived from an EMBL/GenBank/DDBJ whole genome shotgun (WGS) entry which is preliminary data.</text>
</comment>
<gene>
    <name evidence="2" type="ORF">HAX54_007688</name>
</gene>
<dbReference type="Proteomes" id="UP000823775">
    <property type="component" value="Unassembled WGS sequence"/>
</dbReference>
<keyword evidence="1" id="KW-0472">Membrane</keyword>
<sequence>METRKRKLQSALRHGIVILLSFFVEWAGADFLLYAHRLNQPRHGVLVYDELLTHRAISHKTLGATTPNYYARPRIDT</sequence>
<keyword evidence="1" id="KW-1133">Transmembrane helix</keyword>
<evidence type="ECO:0000256" key="1">
    <source>
        <dbReference type="SAM" id="Phobius"/>
    </source>
</evidence>
<evidence type="ECO:0000313" key="3">
    <source>
        <dbReference type="Proteomes" id="UP000823775"/>
    </source>
</evidence>
<dbReference type="EMBL" id="JACEIK010013963">
    <property type="protein sequence ID" value="MCE3216705.1"/>
    <property type="molecule type" value="Genomic_DNA"/>
</dbReference>
<reference evidence="2 3" key="1">
    <citation type="journal article" date="2021" name="BMC Genomics">
        <title>Datura genome reveals duplications of psychoactive alkaloid biosynthetic genes and high mutation rate following tissue culture.</title>
        <authorList>
            <person name="Rajewski A."/>
            <person name="Carter-House D."/>
            <person name="Stajich J."/>
            <person name="Litt A."/>
        </authorList>
    </citation>
    <scope>NUCLEOTIDE SEQUENCE [LARGE SCALE GENOMIC DNA]</scope>
    <source>
        <strain evidence="2">AR-01</strain>
    </source>
</reference>
<name>A0ABS8WXH5_DATST</name>